<comment type="catalytic activity">
    <reaction evidence="3">
        <text>[protein]-peptidylproline (omega=180) = [protein]-peptidylproline (omega=0)</text>
        <dbReference type="Rhea" id="RHEA:16237"/>
        <dbReference type="Rhea" id="RHEA-COMP:10747"/>
        <dbReference type="Rhea" id="RHEA-COMP:10748"/>
        <dbReference type="ChEBI" id="CHEBI:83833"/>
        <dbReference type="ChEBI" id="CHEBI:83834"/>
        <dbReference type="EC" id="5.2.1.8"/>
    </reaction>
</comment>
<keyword evidence="1 3" id="KW-0697">Rotamase</keyword>
<dbReference type="EMBL" id="CAJNNV010028482">
    <property type="protein sequence ID" value="CAE8624764.1"/>
    <property type="molecule type" value="Genomic_DNA"/>
</dbReference>
<evidence type="ECO:0000256" key="3">
    <source>
        <dbReference type="RuleBase" id="RU363019"/>
    </source>
</evidence>
<evidence type="ECO:0000256" key="1">
    <source>
        <dbReference type="ARBA" id="ARBA00023110"/>
    </source>
</evidence>
<dbReference type="OMA" id="AQWGING"/>
<protein>
    <recommendedName>
        <fullName evidence="3">Peptidyl-prolyl cis-trans isomerase</fullName>
        <shortName evidence="3">PPIase</shortName>
        <ecNumber evidence="3">5.2.1.8</ecNumber>
    </recommendedName>
</protein>
<dbReference type="InterPro" id="IPR002130">
    <property type="entry name" value="Cyclophilin-type_PPIase_dom"/>
</dbReference>
<dbReference type="PROSITE" id="PS50072">
    <property type="entry name" value="CSA_PPIASE_2"/>
    <property type="match status" value="1"/>
</dbReference>
<keyword evidence="2 3" id="KW-0413">Isomerase</keyword>
<dbReference type="InterPro" id="IPR029000">
    <property type="entry name" value="Cyclophilin-like_dom_sf"/>
</dbReference>
<reference evidence="6" key="1">
    <citation type="submission" date="2021-02" db="EMBL/GenBank/DDBJ databases">
        <authorList>
            <person name="Dougan E. K."/>
            <person name="Rhodes N."/>
            <person name="Thang M."/>
            <person name="Chan C."/>
        </authorList>
    </citation>
    <scope>NUCLEOTIDE SEQUENCE</scope>
</reference>
<comment type="similarity">
    <text evidence="3">Belongs to the cyclophilin-type PPIase family.</text>
</comment>
<evidence type="ECO:0000313" key="7">
    <source>
        <dbReference type="Proteomes" id="UP000654075"/>
    </source>
</evidence>
<dbReference type="EC" id="5.2.1.8" evidence="3"/>
<dbReference type="OrthoDB" id="423037at2759"/>
<evidence type="ECO:0000256" key="2">
    <source>
        <dbReference type="ARBA" id="ARBA00023235"/>
    </source>
</evidence>
<dbReference type="Gene3D" id="2.40.100.10">
    <property type="entry name" value="Cyclophilin-like"/>
    <property type="match status" value="1"/>
</dbReference>
<dbReference type="InterPro" id="IPR020892">
    <property type="entry name" value="Cyclophilin-type_PPIase_CS"/>
</dbReference>
<feature type="domain" description="PPIase cyclophilin-type" evidence="4">
    <location>
        <begin position="8"/>
        <end position="138"/>
    </location>
</feature>
<dbReference type="PRINTS" id="PR00153">
    <property type="entry name" value="CSAPPISMRASE"/>
</dbReference>
<evidence type="ECO:0000313" key="5">
    <source>
        <dbReference type="EMBL" id="CAE8609745.1"/>
    </source>
</evidence>
<proteinExistence type="inferred from homology"/>
<name>A0A813GCD9_POLGL</name>
<accession>A0A813GCD9</accession>
<comment type="caution">
    <text evidence="6">The sequence shown here is derived from an EMBL/GenBank/DDBJ whole genome shotgun (WGS) entry which is preliminary data.</text>
</comment>
<dbReference type="AlphaFoldDB" id="A0A813GCD9"/>
<dbReference type="PANTHER" id="PTHR43246">
    <property type="entry name" value="PEPTIDYL-PROLYL CIS-TRANS ISOMERASE CYP38, CHLOROPLASTIC"/>
    <property type="match status" value="1"/>
</dbReference>
<evidence type="ECO:0000313" key="6">
    <source>
        <dbReference type="EMBL" id="CAE8624764.1"/>
    </source>
</evidence>
<dbReference type="EMBL" id="CAJNNV010024395">
    <property type="protein sequence ID" value="CAE8609745.1"/>
    <property type="molecule type" value="Genomic_DNA"/>
</dbReference>
<comment type="function">
    <text evidence="3">PPIases accelerate the folding of proteins. It catalyzes the cis-trans isomerization of proline imidic peptide bonds in oligopeptides.</text>
</comment>
<dbReference type="PROSITE" id="PS00170">
    <property type="entry name" value="CSA_PPIASE_1"/>
    <property type="match status" value="1"/>
</dbReference>
<dbReference type="InterPro" id="IPR044665">
    <property type="entry name" value="E_coli_cyclophilin_A-like"/>
</dbReference>
<gene>
    <name evidence="5" type="ORF">PGLA1383_LOCUS27566</name>
    <name evidence="6" type="ORF">PGLA1383_LOCUS41868</name>
</gene>
<organism evidence="6 7">
    <name type="scientific">Polarella glacialis</name>
    <name type="common">Dinoflagellate</name>
    <dbReference type="NCBI Taxonomy" id="89957"/>
    <lineage>
        <taxon>Eukaryota</taxon>
        <taxon>Sar</taxon>
        <taxon>Alveolata</taxon>
        <taxon>Dinophyceae</taxon>
        <taxon>Suessiales</taxon>
        <taxon>Suessiaceae</taxon>
        <taxon>Polarella</taxon>
    </lineage>
</organism>
<evidence type="ECO:0000259" key="4">
    <source>
        <dbReference type="PROSITE" id="PS50072"/>
    </source>
</evidence>
<sequence>MAGPKVKFTVEVAEGSPQQQFLVQVHPEWAPLGAQRFLQLVECGYFTESRFHRVVEGFMVQFGLAADPAVYKVWGTQPIKDDEVKASNTRGKMSFAMRGPDTRSCQVFVNFGNNDSLDDQGFSPFAEVIEGMEVVDKFYGGYGDYPPRGTGPEPDRIKAEGLAYVKNFPKLSYIVKAEVI</sequence>
<dbReference type="GO" id="GO:0003755">
    <property type="term" value="F:peptidyl-prolyl cis-trans isomerase activity"/>
    <property type="evidence" value="ECO:0007669"/>
    <property type="project" value="UniProtKB-UniRule"/>
</dbReference>
<dbReference type="GO" id="GO:0006457">
    <property type="term" value="P:protein folding"/>
    <property type="evidence" value="ECO:0007669"/>
    <property type="project" value="InterPro"/>
</dbReference>
<dbReference type="Proteomes" id="UP000654075">
    <property type="component" value="Unassembled WGS sequence"/>
</dbReference>
<keyword evidence="7" id="KW-1185">Reference proteome</keyword>
<dbReference type="SUPFAM" id="SSF50891">
    <property type="entry name" value="Cyclophilin-like"/>
    <property type="match status" value="1"/>
</dbReference>
<dbReference type="Pfam" id="PF00160">
    <property type="entry name" value="Pro_isomerase"/>
    <property type="match status" value="1"/>
</dbReference>